<feature type="transmembrane region" description="Helical" evidence="2">
    <location>
        <begin position="312"/>
        <end position="333"/>
    </location>
</feature>
<evidence type="ECO:0000259" key="4">
    <source>
        <dbReference type="Pfam" id="PF10348"/>
    </source>
</evidence>
<sequence>MLPLRKAVLSSAPLLLALLLPALALAQHSHNEELVDSGMSGMDAAPESPAELAPDAPPSYWMHPERVSMVYAHIALSILAWVIVMPLAVMLSIARSKLKVVAQFAFVVVNALCVFTGILYNTSTPDLYENNSHHKAGWIISLIATGWAVMGLITLYSDSKSDRTHQYRPLLQPVTQQAMEEYDQFNGQKPEDLRWSGDSGQGTERNTNSLCHSSRSNSWNSETGSFPTHHNQEPYPDVDDEPEDTLEKRRIVPYAAVDGFLSKHIPRYASGVTLKAFDILYATLTRFQVIMGFVALMTGMVTYGGIARDNNVFTVLAHFIKGGIFFWYGLLALGRWMGCFSDFGWAWNSKPGAEIVGKGKARMPSAEFSESFLIWLYGVTNVFLEHLGAWGGEWSATDLEHVSITIMFAGGGMLGMLIESTTVRKLLAASFSTPERQTEGWKQPDTYKHSMNPIPALIIMLLGKMMSSHTQHSATSGMIHSQWGNLFMMGSLARGATYIIMWLKPPTGYLPSRPPSELIASFCLVSGGMLFMASNGDTVVALESYNLDAMFIYTVVMGLTSALMAWEVIVIAFKGWAVKRGQNISAVSALAPVA</sequence>
<accession>A0A5N6KSP0</accession>
<dbReference type="Pfam" id="PF10355">
    <property type="entry name" value="Ytp1"/>
    <property type="match status" value="1"/>
</dbReference>
<evidence type="ECO:0000256" key="3">
    <source>
        <dbReference type="SAM" id="SignalP"/>
    </source>
</evidence>
<feature type="transmembrane region" description="Helical" evidence="2">
    <location>
        <begin position="100"/>
        <end position="120"/>
    </location>
</feature>
<evidence type="ECO:0000313" key="6">
    <source>
        <dbReference type="EMBL" id="KAB8342994.1"/>
    </source>
</evidence>
<dbReference type="InterPro" id="IPR018827">
    <property type="entry name" value="YTP1_C"/>
</dbReference>
<feature type="domain" description="Protein YTP1-like C-terminal" evidence="5">
    <location>
        <begin position="292"/>
        <end position="574"/>
    </location>
</feature>
<reference evidence="6 7" key="1">
    <citation type="submission" date="2019-06" db="EMBL/GenBank/DDBJ databases">
        <title>A chromosomal-level reference genome of Carpinus fangiana (Coryloideae, Betulaceae).</title>
        <authorList>
            <person name="Yang X."/>
            <person name="Wang Z."/>
            <person name="Zhang L."/>
            <person name="Hao G."/>
            <person name="Liu J."/>
            <person name="Yang Y."/>
        </authorList>
    </citation>
    <scope>NUCLEOTIDE SEQUENCE [LARGE SCALE GENOMIC DNA]</scope>
    <source>
        <strain evidence="6">Cfa_2016G</strain>
        <tissue evidence="6">Leaf</tissue>
    </source>
</reference>
<organism evidence="6 7">
    <name type="scientific">Carpinus fangiana</name>
    <dbReference type="NCBI Taxonomy" id="176857"/>
    <lineage>
        <taxon>Eukaryota</taxon>
        <taxon>Viridiplantae</taxon>
        <taxon>Streptophyta</taxon>
        <taxon>Embryophyta</taxon>
        <taxon>Tracheophyta</taxon>
        <taxon>Spermatophyta</taxon>
        <taxon>Magnoliopsida</taxon>
        <taxon>eudicotyledons</taxon>
        <taxon>Gunneridae</taxon>
        <taxon>Pentapetalae</taxon>
        <taxon>rosids</taxon>
        <taxon>fabids</taxon>
        <taxon>Fagales</taxon>
        <taxon>Betulaceae</taxon>
        <taxon>Carpinus</taxon>
    </lineage>
</organism>
<dbReference type="EMBL" id="VIBQ01000012">
    <property type="protein sequence ID" value="KAB8342994.1"/>
    <property type="molecule type" value="Genomic_DNA"/>
</dbReference>
<keyword evidence="7" id="KW-1185">Reference proteome</keyword>
<keyword evidence="2" id="KW-0472">Membrane</keyword>
<dbReference type="AlphaFoldDB" id="A0A5N6KSP0"/>
<dbReference type="PANTHER" id="PTHR31685">
    <property type="entry name" value="INTEGRAL MEMBRANE PROTEIN (AFU_ORTHOLOGUE AFUA_6G12730)-RELATED"/>
    <property type="match status" value="1"/>
</dbReference>
<name>A0A5N6KSP0_9ROSI</name>
<feature type="chain" id="PRO_5024428216" description="Integral membrane protein" evidence="3">
    <location>
        <begin position="27"/>
        <end position="594"/>
    </location>
</feature>
<keyword evidence="2" id="KW-0812">Transmembrane</keyword>
<dbReference type="InterPro" id="IPR018825">
    <property type="entry name" value="DUF2427"/>
</dbReference>
<feature type="transmembrane region" description="Helical" evidence="2">
    <location>
        <begin position="287"/>
        <end position="306"/>
    </location>
</feature>
<feature type="transmembrane region" description="Helical" evidence="2">
    <location>
        <begin position="550"/>
        <end position="573"/>
    </location>
</feature>
<proteinExistence type="predicted"/>
<keyword evidence="2" id="KW-1133">Transmembrane helix</keyword>
<evidence type="ECO:0000256" key="2">
    <source>
        <dbReference type="SAM" id="Phobius"/>
    </source>
</evidence>
<gene>
    <name evidence="6" type="ORF">FH972_022588</name>
</gene>
<evidence type="ECO:0008006" key="8">
    <source>
        <dbReference type="Google" id="ProtNLM"/>
    </source>
</evidence>
<evidence type="ECO:0000259" key="5">
    <source>
        <dbReference type="Pfam" id="PF10355"/>
    </source>
</evidence>
<keyword evidence="3" id="KW-0732">Signal</keyword>
<dbReference type="PANTHER" id="PTHR31685:SF3">
    <property type="entry name" value="INTEGRAL MEMBRANE PROTEIN (AFU_ORTHOLOGUE AFUA_6G12730)"/>
    <property type="match status" value="1"/>
</dbReference>
<feature type="region of interest" description="Disordered" evidence="1">
    <location>
        <begin position="188"/>
        <end position="243"/>
    </location>
</feature>
<dbReference type="OrthoDB" id="4005299at2759"/>
<feature type="compositionally biased region" description="Polar residues" evidence="1">
    <location>
        <begin position="201"/>
        <end position="229"/>
    </location>
</feature>
<protein>
    <recommendedName>
        <fullName evidence="8">Integral membrane protein</fullName>
    </recommendedName>
</protein>
<evidence type="ECO:0000313" key="7">
    <source>
        <dbReference type="Proteomes" id="UP000327013"/>
    </source>
</evidence>
<feature type="transmembrane region" description="Helical" evidence="2">
    <location>
        <begin position="136"/>
        <end position="156"/>
    </location>
</feature>
<comment type="caution">
    <text evidence="6">The sequence shown here is derived from an EMBL/GenBank/DDBJ whole genome shotgun (WGS) entry which is preliminary data.</text>
</comment>
<feature type="signal peptide" evidence="3">
    <location>
        <begin position="1"/>
        <end position="26"/>
    </location>
</feature>
<feature type="transmembrane region" description="Helical" evidence="2">
    <location>
        <begin position="70"/>
        <end position="93"/>
    </location>
</feature>
<dbReference type="Pfam" id="PF10348">
    <property type="entry name" value="DUF2427"/>
    <property type="match status" value="1"/>
</dbReference>
<feature type="transmembrane region" description="Helical" evidence="2">
    <location>
        <begin position="515"/>
        <end position="534"/>
    </location>
</feature>
<feature type="domain" description="DUF2427" evidence="4">
    <location>
        <begin position="59"/>
        <end position="154"/>
    </location>
</feature>
<dbReference type="Proteomes" id="UP000327013">
    <property type="component" value="Unassembled WGS sequence"/>
</dbReference>
<evidence type="ECO:0000256" key="1">
    <source>
        <dbReference type="SAM" id="MobiDB-lite"/>
    </source>
</evidence>